<evidence type="ECO:0000313" key="10">
    <source>
        <dbReference type="EMBL" id="VAW37580.1"/>
    </source>
</evidence>
<evidence type="ECO:0000256" key="1">
    <source>
        <dbReference type="ARBA" id="ARBA00004828"/>
    </source>
</evidence>
<dbReference type="PANTHER" id="PTHR23342">
    <property type="entry name" value="N-ACETYLGLUTAMATE SYNTHASE"/>
    <property type="match status" value="1"/>
</dbReference>
<dbReference type="FunFam" id="3.40.1160.10:FF:000004">
    <property type="entry name" value="Acetylglutamate kinase"/>
    <property type="match status" value="1"/>
</dbReference>
<dbReference type="Gene3D" id="3.40.1160.10">
    <property type="entry name" value="Acetylglutamate kinase-like"/>
    <property type="match status" value="1"/>
</dbReference>
<keyword evidence="6" id="KW-0547">Nucleotide-binding</keyword>
<proteinExistence type="inferred from homology"/>
<dbReference type="PRINTS" id="PR00474">
    <property type="entry name" value="GLU5KINASE"/>
</dbReference>
<comment type="pathway">
    <text evidence="1">Amino-acid biosynthesis; L-arginine biosynthesis; N(2)-acetyl-L-ornithine from L-glutamate: step 2/4.</text>
</comment>
<gene>
    <name evidence="10" type="ORF">MNBD_DELTA02-689</name>
</gene>
<evidence type="ECO:0000256" key="7">
    <source>
        <dbReference type="ARBA" id="ARBA00022777"/>
    </source>
</evidence>
<dbReference type="GO" id="GO:0003991">
    <property type="term" value="F:acetylglutamate kinase activity"/>
    <property type="evidence" value="ECO:0007669"/>
    <property type="project" value="UniProtKB-EC"/>
</dbReference>
<dbReference type="InterPro" id="IPR036393">
    <property type="entry name" value="AceGlu_kinase-like_sf"/>
</dbReference>
<reference evidence="10" key="1">
    <citation type="submission" date="2018-06" db="EMBL/GenBank/DDBJ databases">
        <authorList>
            <person name="Zhirakovskaya E."/>
        </authorList>
    </citation>
    <scope>NUCLEOTIDE SEQUENCE</scope>
</reference>
<keyword evidence="4" id="KW-0028">Amino-acid biosynthesis</keyword>
<dbReference type="AlphaFoldDB" id="A0A3B0VA38"/>
<dbReference type="HAMAP" id="MF_00082">
    <property type="entry name" value="ArgB"/>
    <property type="match status" value="1"/>
</dbReference>
<evidence type="ECO:0000256" key="2">
    <source>
        <dbReference type="ARBA" id="ARBA00013065"/>
    </source>
</evidence>
<dbReference type="EC" id="2.7.2.8" evidence="2"/>
<accession>A0A3B0VA38</accession>
<dbReference type="GO" id="GO:0006526">
    <property type="term" value="P:L-arginine biosynthetic process"/>
    <property type="evidence" value="ECO:0007669"/>
    <property type="project" value="UniProtKB-KW"/>
</dbReference>
<evidence type="ECO:0000256" key="5">
    <source>
        <dbReference type="ARBA" id="ARBA00022679"/>
    </source>
</evidence>
<protein>
    <recommendedName>
        <fullName evidence="2">acetylglutamate kinase</fullName>
        <ecNumber evidence="2">2.7.2.8</ecNumber>
    </recommendedName>
</protein>
<dbReference type="GO" id="GO:0005524">
    <property type="term" value="F:ATP binding"/>
    <property type="evidence" value="ECO:0007669"/>
    <property type="project" value="UniProtKB-KW"/>
</dbReference>
<evidence type="ECO:0000256" key="8">
    <source>
        <dbReference type="ARBA" id="ARBA00022840"/>
    </source>
</evidence>
<dbReference type="InterPro" id="IPR001048">
    <property type="entry name" value="Asp/Glu/Uridylate_kinase"/>
</dbReference>
<dbReference type="PANTHER" id="PTHR23342:SF0">
    <property type="entry name" value="N-ACETYLGLUTAMATE SYNTHASE, MITOCHONDRIAL"/>
    <property type="match status" value="1"/>
</dbReference>
<keyword evidence="8" id="KW-0067">ATP-binding</keyword>
<dbReference type="Pfam" id="PF00696">
    <property type="entry name" value="AA_kinase"/>
    <property type="match status" value="1"/>
</dbReference>
<dbReference type="SUPFAM" id="SSF53633">
    <property type="entry name" value="Carbamate kinase-like"/>
    <property type="match status" value="1"/>
</dbReference>
<keyword evidence="7 10" id="KW-0418">Kinase</keyword>
<evidence type="ECO:0000259" key="9">
    <source>
        <dbReference type="Pfam" id="PF00696"/>
    </source>
</evidence>
<evidence type="ECO:0000256" key="6">
    <source>
        <dbReference type="ARBA" id="ARBA00022741"/>
    </source>
</evidence>
<dbReference type="InterPro" id="IPR004662">
    <property type="entry name" value="AcgluKinase_fam"/>
</dbReference>
<keyword evidence="3" id="KW-0055">Arginine biosynthesis</keyword>
<evidence type="ECO:0000256" key="3">
    <source>
        <dbReference type="ARBA" id="ARBA00022571"/>
    </source>
</evidence>
<dbReference type="InterPro" id="IPR037528">
    <property type="entry name" value="ArgB"/>
</dbReference>
<dbReference type="GO" id="GO:0005737">
    <property type="term" value="C:cytoplasm"/>
    <property type="evidence" value="ECO:0007669"/>
    <property type="project" value="InterPro"/>
</dbReference>
<evidence type="ECO:0000256" key="4">
    <source>
        <dbReference type="ARBA" id="ARBA00022605"/>
    </source>
</evidence>
<dbReference type="InterPro" id="IPR041727">
    <property type="entry name" value="NAGK-C"/>
</dbReference>
<dbReference type="EMBL" id="UOEZ01000056">
    <property type="protein sequence ID" value="VAW37580.1"/>
    <property type="molecule type" value="Genomic_DNA"/>
</dbReference>
<name>A0A3B0VA38_9ZZZZ</name>
<dbReference type="CDD" id="cd04250">
    <property type="entry name" value="AAK_NAGK-C"/>
    <property type="match status" value="1"/>
</dbReference>
<dbReference type="PIRSF" id="PIRSF000728">
    <property type="entry name" value="NAGK"/>
    <property type="match status" value="1"/>
</dbReference>
<feature type="domain" description="Aspartate/glutamate/uridylate kinase" evidence="9">
    <location>
        <begin position="24"/>
        <end position="260"/>
    </location>
</feature>
<keyword evidence="5 10" id="KW-0808">Transferase</keyword>
<dbReference type="InterPro" id="IPR001057">
    <property type="entry name" value="Glu/AcGlu_kinase"/>
</dbReference>
<organism evidence="10">
    <name type="scientific">hydrothermal vent metagenome</name>
    <dbReference type="NCBI Taxonomy" id="652676"/>
    <lineage>
        <taxon>unclassified sequences</taxon>
        <taxon>metagenomes</taxon>
        <taxon>ecological metagenomes</taxon>
    </lineage>
</organism>
<sequence length="294" mass="31183">MKKQIEKIKTLLEALPYIKEFSGKTVVIKYGGAAMVEAELKQSFARDVVLMKYVGINPVIVHGGGPQIGELLGRLDKESEFINGIRVTDSDTMDVVEMVLGGKVNKEIVGMINNFGGKAVGISGKDGELIRAKKIRARGRDFGHAGDVEEVNPKVIRTLEDNGFIPVIAPIGCDKNGKSYNVNADIAAGKIATALKAEKLLLLTDVAGVLDKDRELISVLSLAGARAAIKKKVAKGGMIPKLDCCITAVASGVVSAHIIDGRVEHAVLLEVFTDSGIGTVIRRASANKTAVKKG</sequence>
<dbReference type="NCBIfam" id="TIGR00761">
    <property type="entry name" value="argB"/>
    <property type="match status" value="1"/>
</dbReference>